<dbReference type="AlphaFoldDB" id="A0AA48GQM7"/>
<proteinExistence type="predicted"/>
<gene>
    <name evidence="1" type="ORF">METEAL_14010</name>
</gene>
<reference evidence="2" key="1">
    <citation type="journal article" date="2023" name="Int. J. Syst. Evol. Microbiol.">
        <title>Mesoterricola silvestris gen. nov., sp. nov., Mesoterricola sediminis sp. nov., Geothrix oryzae sp. nov., Geothrix edaphica sp. nov., Geothrix rubra sp. nov., and Geothrix limicola sp. nov., six novel members of Acidobacteriota isolated from soils.</title>
        <authorList>
            <person name="Itoh H."/>
            <person name="Sugisawa Y."/>
            <person name="Mise K."/>
            <person name="Xu Z."/>
            <person name="Kuniyasu M."/>
            <person name="Ushijima N."/>
            <person name="Kawano K."/>
            <person name="Kobayashi E."/>
            <person name="Shiratori Y."/>
            <person name="Masuda Y."/>
            <person name="Senoo K."/>
        </authorList>
    </citation>
    <scope>NUCLEOTIDE SEQUENCE [LARGE SCALE GENOMIC DNA]</scope>
    <source>
        <strain evidence="2">W79</strain>
    </source>
</reference>
<evidence type="ECO:0000313" key="2">
    <source>
        <dbReference type="Proteomes" id="UP001238179"/>
    </source>
</evidence>
<dbReference type="KEGG" id="msil:METEAL_14010"/>
<sequence>MNHTSPVRPFSRPYPRVGVALTVPALLALTATGCYRATGFQRTTVVAEAIPEAGGDRVAGLKSTAGPGDYYLGNDFVQIAIDGTRWGDASQQPIAGAASGGSIVDAGYVALDTSYQRVNMPADTLERLTPVVNQDPDLQLVFDTFEPETLTEPSTLTMRGRILDRAHKIPGAAWDDSGRVLGVSVVHVLSLAKLNRYVLATTTIVNESGSPVGVRSIGDALHQTSSGYRFCVPAGVNVYGQPLNLTDADDNNWGVRIPGSDFGNPIATSVQSPMVVLMAVEPSAGAVDSHASIGIMSQDAPALAVAADRQDAQDTLRPSFPERLVAGSLPLPPAGLAAGASLSYNRRLYILGGISSDSSTPNHGQVLFDEMALAKYNTTDGLWPQGFGQLQFSLTGSAMKQGPLSTEVRVERNAGQTGNAIWIPERVVWLEPGENITSISTFPSDSTTMYLPVGTYRIVVTNKVGQQVKYQSVNSYNTLRPLLSGPIAIFPSQGYYVGPTDYLCPEAKDIVSSTGSAFRSLYAAHLFDTREADAPTGNLQPMRFTFKGTGITPDPELRRTRTLSSYFDAITKKVAVVGSGAGQSQFRAGNEMFGTGFFSNVPNVYFWLANGSSTGQVTETGNPLIQGGTYRAYATHGPLSNLQSADITAYEGQTATSHSFIVWPRALPAGWTTFDVPGPSQASGGGYLPVEKLVSALAEAVQVVASTEKDLGTDGNRLYNDFRTEFDYVGWSAGQLSAVKNDPFVMNARTSELPGYGAVTALSTPAATAYRFGGALQPENWTLSDFITQAKGSFTIVHRPRGASGLFTLKGFDPAVPVGTGVNAWWNESGFYANGTVNGAFDAIELLRGEGFVKTAPDPWFQEFLQVRSDWFGLLNQQTPAAFTKALGLSSAKFSLDTPVGLARTYLKATPVLTNPPIAGTAPTSDLIQDLSTVSAALKSGAAVASTGPFLDVTVGGTGPGGLVKGPMATANVVVNLYRTDWMPVDQVRIVVNGVVATTLDPSSLTQSATDNRLFSATVPVALPTTGTGAWIVVEAGVPLDQTGPYRAGTPWYEIMRGIYPIAVTNPIFIDVTGTGYTHP</sequence>
<organism evidence="1 2">
    <name type="scientific">Mesoterricola silvestris</name>
    <dbReference type="NCBI Taxonomy" id="2927979"/>
    <lineage>
        <taxon>Bacteria</taxon>
        <taxon>Pseudomonadati</taxon>
        <taxon>Acidobacteriota</taxon>
        <taxon>Holophagae</taxon>
        <taxon>Holophagales</taxon>
        <taxon>Holophagaceae</taxon>
        <taxon>Mesoterricola</taxon>
    </lineage>
</organism>
<evidence type="ECO:0000313" key="1">
    <source>
        <dbReference type="EMBL" id="BDU72227.1"/>
    </source>
</evidence>
<dbReference type="Proteomes" id="UP001238179">
    <property type="component" value="Chromosome"/>
</dbReference>
<accession>A0AA48GQM7</accession>
<keyword evidence="2" id="KW-1185">Reference proteome</keyword>
<protein>
    <submittedName>
        <fullName evidence="1">Uncharacterized protein</fullName>
    </submittedName>
</protein>
<name>A0AA48GQM7_9BACT</name>
<dbReference type="EMBL" id="AP027080">
    <property type="protein sequence ID" value="BDU72227.1"/>
    <property type="molecule type" value="Genomic_DNA"/>
</dbReference>